<organism evidence="2 3">
    <name type="scientific">Brassica cretica</name>
    <name type="common">Mustard</name>
    <dbReference type="NCBI Taxonomy" id="69181"/>
    <lineage>
        <taxon>Eukaryota</taxon>
        <taxon>Viridiplantae</taxon>
        <taxon>Streptophyta</taxon>
        <taxon>Embryophyta</taxon>
        <taxon>Tracheophyta</taxon>
        <taxon>Spermatophyta</taxon>
        <taxon>Magnoliopsida</taxon>
        <taxon>eudicotyledons</taxon>
        <taxon>Gunneridae</taxon>
        <taxon>Pentapetalae</taxon>
        <taxon>rosids</taxon>
        <taxon>malvids</taxon>
        <taxon>Brassicales</taxon>
        <taxon>Brassicaceae</taxon>
        <taxon>Brassiceae</taxon>
        <taxon>Brassica</taxon>
    </lineage>
</organism>
<evidence type="ECO:0000313" key="3">
    <source>
        <dbReference type="Proteomes" id="UP000266723"/>
    </source>
</evidence>
<feature type="region of interest" description="Disordered" evidence="1">
    <location>
        <begin position="223"/>
        <end position="276"/>
    </location>
</feature>
<accession>A0ABQ7D6E5</accession>
<name>A0ABQ7D6E5_BRACR</name>
<dbReference type="Proteomes" id="UP000266723">
    <property type="component" value="Unassembled WGS sequence"/>
</dbReference>
<proteinExistence type="predicted"/>
<gene>
    <name evidence="2" type="ORF">DY000_02012083</name>
</gene>
<dbReference type="EMBL" id="QGKV02000759">
    <property type="protein sequence ID" value="KAF3566565.1"/>
    <property type="molecule type" value="Genomic_DNA"/>
</dbReference>
<sequence length="276" mass="30538">MKTGMDSTQFVPAETVAKEVVEGLEIAESPVVVTETLPVLTDSDEFPTNLSVGIVSSEKKIRRNFVRTSDDFLTNTEKRHSDELPTILRCGHTRPEFIEKTTYRRRAFFGQFRRSVFLGVFRRTLGVGIYRRTMVVGIYRRTMFVDENMIDLDNDDLLGDELVGETPDLVDAEKIEAISQLSPANAVSKKAASTNKQMERAKTATYIQEEALASGSGVYVPKGLLKRKPPRSPDIKGASASKKLQGLGGRASPKKKTTLGDGSDHPLSQVYCSMET</sequence>
<evidence type="ECO:0000313" key="2">
    <source>
        <dbReference type="EMBL" id="KAF3566565.1"/>
    </source>
</evidence>
<comment type="caution">
    <text evidence="2">The sequence shown here is derived from an EMBL/GenBank/DDBJ whole genome shotgun (WGS) entry which is preliminary data.</text>
</comment>
<protein>
    <submittedName>
        <fullName evidence="2">Uncharacterized protein</fullName>
    </submittedName>
</protein>
<evidence type="ECO:0000256" key="1">
    <source>
        <dbReference type="SAM" id="MobiDB-lite"/>
    </source>
</evidence>
<reference evidence="2 3" key="1">
    <citation type="journal article" date="2020" name="BMC Genomics">
        <title>Intraspecific diversification of the crop wild relative Brassica cretica Lam. using demographic model selection.</title>
        <authorList>
            <person name="Kioukis A."/>
            <person name="Michalopoulou V.A."/>
            <person name="Briers L."/>
            <person name="Pirintsos S."/>
            <person name="Studholme D.J."/>
            <person name="Pavlidis P."/>
            <person name="Sarris P.F."/>
        </authorList>
    </citation>
    <scope>NUCLEOTIDE SEQUENCE [LARGE SCALE GENOMIC DNA]</scope>
    <source>
        <strain evidence="3">cv. PFS-1207/04</strain>
    </source>
</reference>
<keyword evidence="3" id="KW-1185">Reference proteome</keyword>